<dbReference type="AlphaFoldDB" id="A0A9D3ZFV2"/>
<reference evidence="1 2" key="1">
    <citation type="journal article" date="2021" name="Plant Biotechnol. J.">
        <title>Multi-omics assisted identification of the key and species-specific regulatory components of drought-tolerant mechanisms in Gossypium stocksii.</title>
        <authorList>
            <person name="Yu D."/>
            <person name="Ke L."/>
            <person name="Zhang D."/>
            <person name="Wu Y."/>
            <person name="Sun Y."/>
            <person name="Mei J."/>
            <person name="Sun J."/>
            <person name="Sun Y."/>
        </authorList>
    </citation>
    <scope>NUCLEOTIDE SEQUENCE [LARGE SCALE GENOMIC DNA]</scope>
    <source>
        <strain evidence="2">cv. E1</strain>
        <tissue evidence="1">Leaf</tissue>
    </source>
</reference>
<dbReference type="Proteomes" id="UP000828251">
    <property type="component" value="Unassembled WGS sequence"/>
</dbReference>
<feature type="non-terminal residue" evidence="1">
    <location>
        <position position="1"/>
    </location>
</feature>
<evidence type="ECO:0000313" key="2">
    <source>
        <dbReference type="Proteomes" id="UP000828251"/>
    </source>
</evidence>
<gene>
    <name evidence="1" type="ORF">J1N35_044295</name>
</gene>
<proteinExistence type="predicted"/>
<dbReference type="EMBL" id="JAIQCV010000013">
    <property type="protein sequence ID" value="KAH1032121.1"/>
    <property type="molecule type" value="Genomic_DNA"/>
</dbReference>
<evidence type="ECO:0000313" key="1">
    <source>
        <dbReference type="EMBL" id="KAH1032121.1"/>
    </source>
</evidence>
<protein>
    <submittedName>
        <fullName evidence="1">Uncharacterized protein</fullName>
    </submittedName>
</protein>
<sequence>YNYFPYRSNVTTHQDMCHDIEGSMLSFKVFLGVCRNILRLCRDIEATSIELIRLRMIYWALTKYVSSPIGLIRPL</sequence>
<organism evidence="1 2">
    <name type="scientific">Gossypium stocksii</name>
    <dbReference type="NCBI Taxonomy" id="47602"/>
    <lineage>
        <taxon>Eukaryota</taxon>
        <taxon>Viridiplantae</taxon>
        <taxon>Streptophyta</taxon>
        <taxon>Embryophyta</taxon>
        <taxon>Tracheophyta</taxon>
        <taxon>Spermatophyta</taxon>
        <taxon>Magnoliopsida</taxon>
        <taxon>eudicotyledons</taxon>
        <taxon>Gunneridae</taxon>
        <taxon>Pentapetalae</taxon>
        <taxon>rosids</taxon>
        <taxon>malvids</taxon>
        <taxon>Malvales</taxon>
        <taxon>Malvaceae</taxon>
        <taxon>Malvoideae</taxon>
        <taxon>Gossypium</taxon>
    </lineage>
</organism>
<comment type="caution">
    <text evidence="1">The sequence shown here is derived from an EMBL/GenBank/DDBJ whole genome shotgun (WGS) entry which is preliminary data.</text>
</comment>
<keyword evidence="2" id="KW-1185">Reference proteome</keyword>
<name>A0A9D3ZFV2_9ROSI</name>
<accession>A0A9D3ZFV2</accession>
<feature type="non-terminal residue" evidence="1">
    <location>
        <position position="75"/>
    </location>
</feature>